<evidence type="ECO:0008006" key="3">
    <source>
        <dbReference type="Google" id="ProtNLM"/>
    </source>
</evidence>
<evidence type="ECO:0000313" key="2">
    <source>
        <dbReference type="Proteomes" id="UP001374579"/>
    </source>
</evidence>
<dbReference type="Pfam" id="PF02450">
    <property type="entry name" value="LCAT"/>
    <property type="match status" value="1"/>
</dbReference>
<accession>A0AAN9FVC6</accession>
<dbReference type="AlphaFoldDB" id="A0AAN9FVC6"/>
<sequence>MGNGKAGDYYYYIVHALEAKGYTANKDIKGAPYDFRKAPDNLNEFYRKLKKLVEDLYHANQNVPVVMIAHSMGNPVLLNFYNHKVTKEWKDTYIHAHVALAPPWAGSIKSVRGMVSGDSDGIFFLNGLEVRPMQRSWPGIAWMMPSPIHKLWNPEETLVVTPHRNYSVKDYNKLFHDMGYDLGFLLLNRTRQFDTDLSKLPELRALHVLYGANMPTPSQYVYPAGTFPDSDPQVKNGKGDGTVNKRSLEAFKKFEGSQSINLTHQAFDGVDHLSILSDDHVLKFITDLILNYEDSSGDNLSQDREKTEL</sequence>
<dbReference type="GO" id="GO:0006629">
    <property type="term" value="P:lipid metabolic process"/>
    <property type="evidence" value="ECO:0007669"/>
    <property type="project" value="InterPro"/>
</dbReference>
<reference evidence="1 2" key="1">
    <citation type="submission" date="2024-02" db="EMBL/GenBank/DDBJ databases">
        <title>Chromosome-scale genome assembly of the rough periwinkle Littorina saxatilis.</title>
        <authorList>
            <person name="De Jode A."/>
            <person name="Faria R."/>
            <person name="Formenti G."/>
            <person name="Sims Y."/>
            <person name="Smith T.P."/>
            <person name="Tracey A."/>
            <person name="Wood J.M.D."/>
            <person name="Zagrodzka Z.B."/>
            <person name="Johannesson K."/>
            <person name="Butlin R.K."/>
            <person name="Leder E.H."/>
        </authorList>
    </citation>
    <scope>NUCLEOTIDE SEQUENCE [LARGE SCALE GENOMIC DNA]</scope>
    <source>
        <strain evidence="1">Snail1</strain>
        <tissue evidence="1">Muscle</tissue>
    </source>
</reference>
<evidence type="ECO:0000313" key="1">
    <source>
        <dbReference type="EMBL" id="KAK7087303.1"/>
    </source>
</evidence>
<name>A0AAN9FVC6_9CAEN</name>
<comment type="caution">
    <text evidence="1">The sequence shown here is derived from an EMBL/GenBank/DDBJ whole genome shotgun (WGS) entry which is preliminary data.</text>
</comment>
<dbReference type="Proteomes" id="UP001374579">
    <property type="component" value="Unassembled WGS sequence"/>
</dbReference>
<dbReference type="PANTHER" id="PTHR11440">
    <property type="entry name" value="LECITHIN-CHOLESTEROL ACYLTRANSFERASE-RELATED"/>
    <property type="match status" value="1"/>
</dbReference>
<dbReference type="Gene3D" id="3.40.50.1820">
    <property type="entry name" value="alpha/beta hydrolase"/>
    <property type="match status" value="2"/>
</dbReference>
<protein>
    <recommendedName>
        <fullName evidence="3">Group XV phospholipase A2</fullName>
    </recommendedName>
</protein>
<dbReference type="GO" id="GO:0008374">
    <property type="term" value="F:O-acyltransferase activity"/>
    <property type="evidence" value="ECO:0007669"/>
    <property type="project" value="InterPro"/>
</dbReference>
<keyword evidence="2" id="KW-1185">Reference proteome</keyword>
<dbReference type="SUPFAM" id="SSF53474">
    <property type="entry name" value="alpha/beta-Hydrolases"/>
    <property type="match status" value="1"/>
</dbReference>
<gene>
    <name evidence="1" type="ORF">V1264_021372</name>
</gene>
<dbReference type="InterPro" id="IPR029058">
    <property type="entry name" value="AB_hydrolase_fold"/>
</dbReference>
<organism evidence="1 2">
    <name type="scientific">Littorina saxatilis</name>
    <dbReference type="NCBI Taxonomy" id="31220"/>
    <lineage>
        <taxon>Eukaryota</taxon>
        <taxon>Metazoa</taxon>
        <taxon>Spiralia</taxon>
        <taxon>Lophotrochozoa</taxon>
        <taxon>Mollusca</taxon>
        <taxon>Gastropoda</taxon>
        <taxon>Caenogastropoda</taxon>
        <taxon>Littorinimorpha</taxon>
        <taxon>Littorinoidea</taxon>
        <taxon>Littorinidae</taxon>
        <taxon>Littorina</taxon>
    </lineage>
</organism>
<proteinExistence type="predicted"/>
<dbReference type="EMBL" id="JBAMIC010004070">
    <property type="protein sequence ID" value="KAK7087303.1"/>
    <property type="molecule type" value="Genomic_DNA"/>
</dbReference>
<dbReference type="InterPro" id="IPR003386">
    <property type="entry name" value="LACT/PDAT_acylTrfase"/>
</dbReference>